<dbReference type="EMBL" id="AFPU01000001">
    <property type="protein sequence ID" value="EGP93431.1"/>
    <property type="molecule type" value="Genomic_DNA"/>
</dbReference>
<comment type="caution">
    <text evidence="1">The sequence shown here is derived from an EMBL/GenBank/DDBJ whole genome shotgun (WGS) entry which is preliminary data.</text>
</comment>
<evidence type="ECO:0000313" key="1">
    <source>
        <dbReference type="EMBL" id="EGP93431.1"/>
    </source>
</evidence>
<keyword evidence="2" id="KW-1185">Reference proteome</keyword>
<dbReference type="Proteomes" id="UP000004440">
    <property type="component" value="Unassembled WGS sequence"/>
</dbReference>
<sequence length="72" mass="8921">MKNAQCKKCLNKFNEKDIYTIQQFQYRKEPPYAWTVEFFKNLEVDEWDSFCEKCIMNYSKNSFEIWKNDSKK</sequence>
<dbReference type="RefSeq" id="WP_007550184.1">
    <property type="nucleotide sequence ID" value="NZ_AFPU01000001.1"/>
</dbReference>
<dbReference type="AlphaFoldDB" id="F9CVX9"/>
<name>F9CVX9_9ARCH</name>
<proteinExistence type="predicted"/>
<dbReference type="STRING" id="1001994.MY1_0668"/>
<dbReference type="OrthoDB" id="8405at2157"/>
<organism evidence="1 2">
    <name type="scientific">Nitrosarchaeum koreense MY1</name>
    <dbReference type="NCBI Taxonomy" id="1001994"/>
    <lineage>
        <taxon>Archaea</taxon>
        <taxon>Nitrososphaerota</taxon>
        <taxon>Nitrososphaeria</taxon>
        <taxon>Nitrosopumilales</taxon>
        <taxon>Nitrosopumilaceae</taxon>
        <taxon>Nitrosarchaeum</taxon>
    </lineage>
</organism>
<reference evidence="1 2" key="1">
    <citation type="journal article" date="2011" name="J. Bacteriol.">
        <title>Genome Sequence of an Ammonia-Oxidizing Soil Archaeon, "Candidatus Nitrosoarchaeum koreensis" MY1.</title>
        <authorList>
            <person name="Kim B.K."/>
            <person name="Jung M.Y."/>
            <person name="Yu D.S."/>
            <person name="Park S.J."/>
            <person name="Oh T.K."/>
            <person name="Rhee S.K."/>
            <person name="Kim J.F."/>
        </authorList>
    </citation>
    <scope>NUCLEOTIDE SEQUENCE [LARGE SCALE GENOMIC DNA]</scope>
    <source>
        <strain evidence="1 2">MY1</strain>
    </source>
</reference>
<evidence type="ECO:0000313" key="2">
    <source>
        <dbReference type="Proteomes" id="UP000004440"/>
    </source>
</evidence>
<protein>
    <submittedName>
        <fullName evidence="1">Uncharacterized protein</fullName>
    </submittedName>
</protein>
<accession>F9CVX9</accession>
<gene>
    <name evidence="1" type="ORF">MY1_0668</name>
</gene>